<evidence type="ECO:0000313" key="1">
    <source>
        <dbReference type="EMBL" id="KKL99820.1"/>
    </source>
</evidence>
<reference evidence="1" key="1">
    <citation type="journal article" date="2015" name="Nature">
        <title>Complex archaea that bridge the gap between prokaryotes and eukaryotes.</title>
        <authorList>
            <person name="Spang A."/>
            <person name="Saw J.H."/>
            <person name="Jorgensen S.L."/>
            <person name="Zaremba-Niedzwiedzka K."/>
            <person name="Martijn J."/>
            <person name="Lind A.E."/>
            <person name="van Eijk R."/>
            <person name="Schleper C."/>
            <person name="Guy L."/>
            <person name="Ettema T.J."/>
        </authorList>
    </citation>
    <scope>NUCLEOTIDE SEQUENCE</scope>
</reference>
<dbReference type="Gene3D" id="3.60.21.10">
    <property type="match status" value="1"/>
</dbReference>
<dbReference type="EMBL" id="LAZR01017579">
    <property type="protein sequence ID" value="KKL99820.1"/>
    <property type="molecule type" value="Genomic_DNA"/>
</dbReference>
<comment type="caution">
    <text evidence="1">The sequence shown here is derived from an EMBL/GenBank/DDBJ whole genome shotgun (WGS) entry which is preliminary data.</text>
</comment>
<protein>
    <recommendedName>
        <fullName evidence="2">Calcineurin-like phosphoesterase domain-containing protein</fullName>
    </recommendedName>
</protein>
<proteinExistence type="predicted"/>
<sequence>MKPDLILTSDWHLREDTPICRTDDFWSAQWNKVDQVMALQSKYDCPILHAGDLFHHWKPSPYLLSETIDHLQGSRFYTVYGQHDLPQ</sequence>
<dbReference type="SUPFAM" id="SSF56300">
    <property type="entry name" value="Metallo-dependent phosphatases"/>
    <property type="match status" value="1"/>
</dbReference>
<feature type="non-terminal residue" evidence="1">
    <location>
        <position position="87"/>
    </location>
</feature>
<name>A0A0F9J1P4_9ZZZZ</name>
<organism evidence="1">
    <name type="scientific">marine sediment metagenome</name>
    <dbReference type="NCBI Taxonomy" id="412755"/>
    <lineage>
        <taxon>unclassified sequences</taxon>
        <taxon>metagenomes</taxon>
        <taxon>ecological metagenomes</taxon>
    </lineage>
</organism>
<evidence type="ECO:0008006" key="2">
    <source>
        <dbReference type="Google" id="ProtNLM"/>
    </source>
</evidence>
<dbReference type="InterPro" id="IPR029052">
    <property type="entry name" value="Metallo-depent_PP-like"/>
</dbReference>
<dbReference type="AlphaFoldDB" id="A0A0F9J1P4"/>
<accession>A0A0F9J1P4</accession>
<gene>
    <name evidence="1" type="ORF">LCGC14_1810530</name>
</gene>